<proteinExistence type="predicted"/>
<dbReference type="Proteomes" id="UP000054549">
    <property type="component" value="Unassembled WGS sequence"/>
</dbReference>
<dbReference type="EMBL" id="KN818537">
    <property type="protein sequence ID" value="KIL55285.1"/>
    <property type="molecule type" value="Genomic_DNA"/>
</dbReference>
<dbReference type="AlphaFoldDB" id="A0A0C2RY77"/>
<gene>
    <name evidence="1" type="ORF">M378DRAFT_640078</name>
</gene>
<evidence type="ECO:0000313" key="1">
    <source>
        <dbReference type="EMBL" id="KIL55285.1"/>
    </source>
</evidence>
<dbReference type="InParanoid" id="A0A0C2RY77"/>
<protein>
    <submittedName>
        <fullName evidence="1">Uncharacterized protein</fullName>
    </submittedName>
</protein>
<organism evidence="1 2">
    <name type="scientific">Amanita muscaria (strain Koide BX008)</name>
    <dbReference type="NCBI Taxonomy" id="946122"/>
    <lineage>
        <taxon>Eukaryota</taxon>
        <taxon>Fungi</taxon>
        <taxon>Dikarya</taxon>
        <taxon>Basidiomycota</taxon>
        <taxon>Agaricomycotina</taxon>
        <taxon>Agaricomycetes</taxon>
        <taxon>Agaricomycetidae</taxon>
        <taxon>Agaricales</taxon>
        <taxon>Pluteineae</taxon>
        <taxon>Amanitaceae</taxon>
        <taxon>Amanita</taxon>
    </lineage>
</organism>
<name>A0A0C2RY77_AMAMK</name>
<sequence length="128" mass="13614">MLDANVITLCVTVGVIPSSAPTVNIHLNVSLRLSPSCHEKRRTPIQSLRSMPRYQHQGGLPVTTMTLCSAGASGSLPGSCCCSGSNSLLNQANAVSTSPSHMPKLKRAEERPFLILIFERLSGVKATI</sequence>
<reference evidence="1 2" key="1">
    <citation type="submission" date="2014-04" db="EMBL/GenBank/DDBJ databases">
        <title>Evolutionary Origins and Diversification of the Mycorrhizal Mutualists.</title>
        <authorList>
            <consortium name="DOE Joint Genome Institute"/>
            <consortium name="Mycorrhizal Genomics Consortium"/>
            <person name="Kohler A."/>
            <person name="Kuo A."/>
            <person name="Nagy L.G."/>
            <person name="Floudas D."/>
            <person name="Copeland A."/>
            <person name="Barry K.W."/>
            <person name="Cichocki N."/>
            <person name="Veneault-Fourrey C."/>
            <person name="LaButti K."/>
            <person name="Lindquist E.A."/>
            <person name="Lipzen A."/>
            <person name="Lundell T."/>
            <person name="Morin E."/>
            <person name="Murat C."/>
            <person name="Riley R."/>
            <person name="Ohm R."/>
            <person name="Sun H."/>
            <person name="Tunlid A."/>
            <person name="Henrissat B."/>
            <person name="Grigoriev I.V."/>
            <person name="Hibbett D.S."/>
            <person name="Martin F."/>
        </authorList>
    </citation>
    <scope>NUCLEOTIDE SEQUENCE [LARGE SCALE GENOMIC DNA]</scope>
    <source>
        <strain evidence="1 2">Koide BX008</strain>
    </source>
</reference>
<keyword evidence="2" id="KW-1185">Reference proteome</keyword>
<dbReference type="HOGENOM" id="CLU_1959017_0_0_1"/>
<accession>A0A0C2RY77</accession>
<evidence type="ECO:0000313" key="2">
    <source>
        <dbReference type="Proteomes" id="UP000054549"/>
    </source>
</evidence>